<dbReference type="GO" id="GO:0003677">
    <property type="term" value="F:DNA binding"/>
    <property type="evidence" value="ECO:0007669"/>
    <property type="project" value="UniProtKB-KW"/>
</dbReference>
<dbReference type="CDD" id="cd06170">
    <property type="entry name" value="LuxR_C_like"/>
    <property type="match status" value="1"/>
</dbReference>
<dbReference type="SMART" id="SM00448">
    <property type="entry name" value="REC"/>
    <property type="match status" value="1"/>
</dbReference>
<evidence type="ECO:0000313" key="7">
    <source>
        <dbReference type="Proteomes" id="UP000812270"/>
    </source>
</evidence>
<evidence type="ECO:0000256" key="2">
    <source>
        <dbReference type="ARBA" id="ARBA00023125"/>
    </source>
</evidence>
<accession>A0A9E2W3U0</accession>
<evidence type="ECO:0000313" key="6">
    <source>
        <dbReference type="EMBL" id="MBV4357169.1"/>
    </source>
</evidence>
<dbReference type="Pfam" id="PF00196">
    <property type="entry name" value="GerE"/>
    <property type="match status" value="1"/>
</dbReference>
<keyword evidence="7" id="KW-1185">Reference proteome</keyword>
<reference evidence="6" key="1">
    <citation type="submission" date="2021-06" db="EMBL/GenBank/DDBJ databases">
        <authorList>
            <person name="Huq M.A."/>
        </authorList>
    </citation>
    <scope>NUCLEOTIDE SEQUENCE</scope>
    <source>
        <strain evidence="6">MAH-26</strain>
    </source>
</reference>
<feature type="domain" description="Response regulatory" evidence="5">
    <location>
        <begin position="9"/>
        <end position="125"/>
    </location>
</feature>
<feature type="modified residue" description="4-aspartylphosphate" evidence="3">
    <location>
        <position position="60"/>
    </location>
</feature>
<comment type="caution">
    <text evidence="6">The sequence shown here is derived from an EMBL/GenBank/DDBJ whole genome shotgun (WGS) entry which is preliminary data.</text>
</comment>
<keyword evidence="1 3" id="KW-0597">Phosphoprotein</keyword>
<name>A0A9E2W3U0_9BACT</name>
<dbReference type="AlphaFoldDB" id="A0A9E2W3U0"/>
<dbReference type="Pfam" id="PF00072">
    <property type="entry name" value="Response_reg"/>
    <property type="match status" value="1"/>
</dbReference>
<dbReference type="Proteomes" id="UP000812270">
    <property type="component" value="Unassembled WGS sequence"/>
</dbReference>
<dbReference type="InterPro" id="IPR039420">
    <property type="entry name" value="WalR-like"/>
</dbReference>
<dbReference type="InterPro" id="IPR058245">
    <property type="entry name" value="NreC/VraR/RcsB-like_REC"/>
</dbReference>
<dbReference type="InterPro" id="IPR001789">
    <property type="entry name" value="Sig_transdc_resp-reg_receiver"/>
</dbReference>
<organism evidence="6 7">
    <name type="scientific">Pinibacter aurantiacus</name>
    <dbReference type="NCBI Taxonomy" id="2851599"/>
    <lineage>
        <taxon>Bacteria</taxon>
        <taxon>Pseudomonadati</taxon>
        <taxon>Bacteroidota</taxon>
        <taxon>Chitinophagia</taxon>
        <taxon>Chitinophagales</taxon>
        <taxon>Chitinophagaceae</taxon>
        <taxon>Pinibacter</taxon>
    </lineage>
</organism>
<dbReference type="PROSITE" id="PS50043">
    <property type="entry name" value="HTH_LUXR_2"/>
    <property type="match status" value="1"/>
</dbReference>
<keyword evidence="2" id="KW-0238">DNA-binding</keyword>
<protein>
    <submittedName>
        <fullName evidence="6">Response regulator transcription factor</fullName>
    </submittedName>
</protein>
<sequence length="225" mass="25466">MSQNHDQIKLVIADDHEIFRDGLALMLAKQPHIELAAQAEDGNELVDIVKKYEPDVILTDIKMPRLDGIAATQEILKLYPAAKIIALSMFDEESLIVDMLEAGAKGYLLKNADKQEILDAITEVYNDKVFYCRHTSARLASLIVKSKFNPHKKQQLPAFTDREKEIIKLICKQLTAQEIGEQLFLSKRTVEGYRIKILEKMNVKNTAGVVVYALKNSLISEEELL</sequence>
<proteinExistence type="predicted"/>
<dbReference type="CDD" id="cd17535">
    <property type="entry name" value="REC_NarL-like"/>
    <property type="match status" value="1"/>
</dbReference>
<evidence type="ECO:0000256" key="3">
    <source>
        <dbReference type="PROSITE-ProRule" id="PRU00169"/>
    </source>
</evidence>
<dbReference type="PANTHER" id="PTHR43214">
    <property type="entry name" value="TWO-COMPONENT RESPONSE REGULATOR"/>
    <property type="match status" value="1"/>
</dbReference>
<gene>
    <name evidence="6" type="ORF">KTO63_08435</name>
</gene>
<evidence type="ECO:0000259" key="4">
    <source>
        <dbReference type="PROSITE" id="PS50043"/>
    </source>
</evidence>
<dbReference type="PROSITE" id="PS50110">
    <property type="entry name" value="RESPONSE_REGULATORY"/>
    <property type="match status" value="1"/>
</dbReference>
<dbReference type="PANTHER" id="PTHR43214:SF43">
    <property type="entry name" value="TWO-COMPONENT RESPONSE REGULATOR"/>
    <property type="match status" value="1"/>
</dbReference>
<dbReference type="SMART" id="SM00421">
    <property type="entry name" value="HTH_LUXR"/>
    <property type="match status" value="1"/>
</dbReference>
<dbReference type="EMBL" id="JAHSPG010000003">
    <property type="protein sequence ID" value="MBV4357169.1"/>
    <property type="molecule type" value="Genomic_DNA"/>
</dbReference>
<dbReference type="RefSeq" id="WP_217790782.1">
    <property type="nucleotide sequence ID" value="NZ_JAHSPG010000003.1"/>
</dbReference>
<feature type="domain" description="HTH luxR-type" evidence="4">
    <location>
        <begin position="152"/>
        <end position="217"/>
    </location>
</feature>
<dbReference type="InterPro" id="IPR000792">
    <property type="entry name" value="Tscrpt_reg_LuxR_C"/>
</dbReference>
<dbReference type="GO" id="GO:0000160">
    <property type="term" value="P:phosphorelay signal transduction system"/>
    <property type="evidence" value="ECO:0007669"/>
    <property type="project" value="InterPro"/>
</dbReference>
<evidence type="ECO:0000256" key="1">
    <source>
        <dbReference type="ARBA" id="ARBA00022553"/>
    </source>
</evidence>
<dbReference type="GO" id="GO:0006355">
    <property type="term" value="P:regulation of DNA-templated transcription"/>
    <property type="evidence" value="ECO:0007669"/>
    <property type="project" value="InterPro"/>
</dbReference>
<evidence type="ECO:0000259" key="5">
    <source>
        <dbReference type="PROSITE" id="PS50110"/>
    </source>
</evidence>